<evidence type="ECO:0000256" key="1">
    <source>
        <dbReference type="SAM" id="MobiDB-lite"/>
    </source>
</evidence>
<feature type="region of interest" description="Disordered" evidence="1">
    <location>
        <begin position="166"/>
        <end position="185"/>
    </location>
</feature>
<feature type="compositionally biased region" description="Acidic residues" evidence="1">
    <location>
        <begin position="167"/>
        <end position="176"/>
    </location>
</feature>
<protein>
    <recommendedName>
        <fullName evidence="2">Ubiquitin-like domain-containing protein</fullName>
    </recommendedName>
</protein>
<dbReference type="Ensembl" id="ENSCCNT00000034201.1">
    <property type="protein sequence ID" value="ENSCCNP00000026999.1"/>
    <property type="gene ID" value="ENSCCNG00000026144.1"/>
</dbReference>
<feature type="region of interest" description="Disordered" evidence="1">
    <location>
        <begin position="29"/>
        <end position="51"/>
    </location>
</feature>
<organism evidence="3">
    <name type="scientific">Castor canadensis</name>
    <name type="common">American beaver</name>
    <dbReference type="NCBI Taxonomy" id="51338"/>
    <lineage>
        <taxon>Eukaryota</taxon>
        <taxon>Metazoa</taxon>
        <taxon>Chordata</taxon>
        <taxon>Craniata</taxon>
        <taxon>Vertebrata</taxon>
        <taxon>Euteleostomi</taxon>
        <taxon>Mammalia</taxon>
        <taxon>Eutheria</taxon>
        <taxon>Euarchontoglires</taxon>
        <taxon>Glires</taxon>
        <taxon>Rodentia</taxon>
        <taxon>Castorimorpha</taxon>
        <taxon>Castoridae</taxon>
        <taxon>Castor</taxon>
    </lineage>
</organism>
<feature type="domain" description="Ubiquitin-like" evidence="2">
    <location>
        <begin position="227"/>
        <end position="300"/>
    </location>
</feature>
<reference evidence="3" key="1">
    <citation type="submission" date="2023-09" db="UniProtKB">
        <authorList>
            <consortium name="Ensembl"/>
        </authorList>
    </citation>
    <scope>IDENTIFICATION</scope>
</reference>
<dbReference type="AlphaFoldDB" id="A0A8C0XJZ5"/>
<dbReference type="Gene3D" id="3.10.20.90">
    <property type="entry name" value="Phosphatidylinositol 3-kinase Catalytic Subunit, Chain A, domain 1"/>
    <property type="match status" value="1"/>
</dbReference>
<evidence type="ECO:0000259" key="2">
    <source>
        <dbReference type="Pfam" id="PF14836"/>
    </source>
</evidence>
<sequence>MEAPAPIPWSQSPILGCSSVFCFGSVLESKGSPKRSDKELSGSQPDPGRMLAPRWTSREERATCHVALCSFCGPTQRLLTAATPGCLEAGHGEQGGSDPQPQGGLESRMISVLPRGSLEGLGHVSEKEEEGNEEKEGHFAQFLEVEQECLQRTMGPLAVIPEVFTKEEEEEEEEEEEKHHCASSQAGATPWIHLLNLYKQLQESAMAKRLSSEEEGGEEEMEAEDCSLKFCAPRTDSFQPPLYTTFRQADTVSFVESELKKLLAEQEGPPVWKASSLEGTELLTKPEVTFKEDGLVSGQVGQVAHQPLPTGTGESGAESP</sequence>
<name>A0A8C0XJZ5_CASCN</name>
<proteinExistence type="predicted"/>
<accession>A0A8C0XJZ5</accession>
<evidence type="ECO:0000313" key="3">
    <source>
        <dbReference type="Ensembl" id="ENSCCNP00000026999.1"/>
    </source>
</evidence>
<feature type="region of interest" description="Disordered" evidence="1">
    <location>
        <begin position="295"/>
        <end position="320"/>
    </location>
</feature>
<dbReference type="InterPro" id="IPR028135">
    <property type="entry name" value="Ub_USP-typ"/>
</dbReference>
<dbReference type="Pfam" id="PF14836">
    <property type="entry name" value="Ubiquitin_3"/>
    <property type="match status" value="1"/>
</dbReference>